<dbReference type="STRING" id="592026.GCWU0000282_003159"/>
<keyword evidence="6" id="KW-0969">Cilium</keyword>
<keyword evidence="6" id="KW-0282">Flagellum</keyword>
<dbReference type="Proteomes" id="UP000018227">
    <property type="component" value="Unassembled WGS sequence"/>
</dbReference>
<dbReference type="AlphaFoldDB" id="V2XXZ8"/>
<dbReference type="SUPFAM" id="SSF101116">
    <property type="entry name" value="Flagellar export chaperone FliS"/>
    <property type="match status" value="1"/>
</dbReference>
<dbReference type="InterPro" id="IPR003713">
    <property type="entry name" value="FliS"/>
</dbReference>
<accession>V2XXZ8</accession>
<gene>
    <name evidence="6" type="ORF">GCWU0000282_003159</name>
</gene>
<comment type="similarity">
    <text evidence="2">Belongs to the FliS family.</text>
</comment>
<reference evidence="6 7" key="1">
    <citation type="submission" date="2013-06" db="EMBL/GenBank/DDBJ databases">
        <authorList>
            <person name="Weinstock G."/>
            <person name="Sodergren E."/>
            <person name="Clifton S."/>
            <person name="Fulton L."/>
            <person name="Fulton B."/>
            <person name="Courtney L."/>
            <person name="Fronick C."/>
            <person name="Harrison M."/>
            <person name="Strong C."/>
            <person name="Farmer C."/>
            <person name="Delahaunty K."/>
            <person name="Markovic C."/>
            <person name="Hall O."/>
            <person name="Minx P."/>
            <person name="Tomlinson C."/>
            <person name="Mitreva M."/>
            <person name="Nelson J."/>
            <person name="Hou S."/>
            <person name="Wollam A."/>
            <person name="Pepin K.H."/>
            <person name="Johnson M."/>
            <person name="Bhonagiri V."/>
            <person name="Nash W.E."/>
            <person name="Warren W."/>
            <person name="Chinwalla A."/>
            <person name="Mardis E.R."/>
            <person name="Wilson R.K."/>
        </authorList>
    </citation>
    <scope>NUCLEOTIDE SEQUENCE [LARGE SCALE GENOMIC DNA]</scope>
    <source>
        <strain evidence="6 7">ATCC 51271</strain>
    </source>
</reference>
<evidence type="ECO:0000313" key="7">
    <source>
        <dbReference type="Proteomes" id="UP000018227"/>
    </source>
</evidence>
<evidence type="ECO:0000256" key="2">
    <source>
        <dbReference type="ARBA" id="ARBA00008787"/>
    </source>
</evidence>
<evidence type="ECO:0000256" key="1">
    <source>
        <dbReference type="ARBA" id="ARBA00004514"/>
    </source>
</evidence>
<dbReference type="PANTHER" id="PTHR34773">
    <property type="entry name" value="FLAGELLAR SECRETION CHAPERONE FLIS"/>
    <property type="match status" value="1"/>
</dbReference>
<proteinExistence type="inferred from homology"/>
<dbReference type="eggNOG" id="COG1516">
    <property type="taxonomic scope" value="Bacteria"/>
</dbReference>
<dbReference type="HOGENOM" id="CLU_080373_3_2_9"/>
<keyword evidence="7" id="KW-1185">Reference proteome</keyword>
<dbReference type="Gene3D" id="1.20.120.340">
    <property type="entry name" value="Flagellar protein FliS"/>
    <property type="match status" value="1"/>
</dbReference>
<dbReference type="EMBL" id="ACIL03000021">
    <property type="protein sequence ID" value="ESL01598.1"/>
    <property type="molecule type" value="Genomic_DNA"/>
</dbReference>
<evidence type="ECO:0000256" key="3">
    <source>
        <dbReference type="ARBA" id="ARBA00022490"/>
    </source>
</evidence>
<dbReference type="OrthoDB" id="1524959at2"/>
<evidence type="ECO:0000256" key="5">
    <source>
        <dbReference type="ARBA" id="ARBA00023186"/>
    </source>
</evidence>
<dbReference type="CDD" id="cd16098">
    <property type="entry name" value="FliS"/>
    <property type="match status" value="1"/>
</dbReference>
<keyword evidence="4" id="KW-1005">Bacterial flagellum biogenesis</keyword>
<comment type="caution">
    <text evidence="6">The sequence shown here is derived from an EMBL/GenBank/DDBJ whole genome shotgun (WGS) entry which is preliminary data.</text>
</comment>
<comment type="subcellular location">
    <subcellularLocation>
        <location evidence="1">Cytoplasm</location>
        <location evidence="1">Cytosol</location>
    </subcellularLocation>
</comment>
<sequence length="125" mass="14069">MSMTNAASLYQGAAINTASPAELTLMLYNGAIKFCNLALIGMEEEDIMKAHNNLMKAQRIIRELQATLNFKYEVSKDFDLIYTRILNSLLAANIKKDTDKLNEALEDIRGIRDVWTQVMKVAKIA</sequence>
<dbReference type="InterPro" id="IPR036584">
    <property type="entry name" value="FliS_sf"/>
</dbReference>
<dbReference type="PANTHER" id="PTHR34773:SF1">
    <property type="entry name" value="FLAGELLAR SECRETION CHAPERONE FLIS"/>
    <property type="match status" value="1"/>
</dbReference>
<name>V2XXZ8_9FIRM</name>
<keyword evidence="5" id="KW-0143">Chaperone</keyword>
<dbReference type="NCBIfam" id="TIGR00208">
    <property type="entry name" value="fliS"/>
    <property type="match status" value="1"/>
</dbReference>
<dbReference type="GO" id="GO:0044780">
    <property type="term" value="P:bacterial-type flagellum assembly"/>
    <property type="evidence" value="ECO:0007669"/>
    <property type="project" value="InterPro"/>
</dbReference>
<organism evidence="6 7">
    <name type="scientific">Catonella morbi ATCC 51271</name>
    <dbReference type="NCBI Taxonomy" id="592026"/>
    <lineage>
        <taxon>Bacteria</taxon>
        <taxon>Bacillati</taxon>
        <taxon>Bacillota</taxon>
        <taxon>Clostridia</taxon>
        <taxon>Lachnospirales</taxon>
        <taxon>Lachnospiraceae</taxon>
        <taxon>Catonella</taxon>
    </lineage>
</organism>
<dbReference type="Pfam" id="PF02561">
    <property type="entry name" value="FliS"/>
    <property type="match status" value="1"/>
</dbReference>
<dbReference type="GO" id="GO:0005829">
    <property type="term" value="C:cytosol"/>
    <property type="evidence" value="ECO:0007669"/>
    <property type="project" value="UniProtKB-SubCell"/>
</dbReference>
<evidence type="ECO:0000256" key="4">
    <source>
        <dbReference type="ARBA" id="ARBA00022795"/>
    </source>
</evidence>
<dbReference type="PIRSF" id="PIRSF039090">
    <property type="entry name" value="Flis"/>
    <property type="match status" value="1"/>
</dbReference>
<keyword evidence="6" id="KW-0966">Cell projection</keyword>
<protein>
    <submittedName>
        <fullName evidence="6">Flagellar protein FliS</fullName>
    </submittedName>
</protein>
<keyword evidence="3" id="KW-0963">Cytoplasm</keyword>
<dbReference type="GO" id="GO:0071973">
    <property type="term" value="P:bacterial-type flagellum-dependent cell motility"/>
    <property type="evidence" value="ECO:0007669"/>
    <property type="project" value="TreeGrafter"/>
</dbReference>
<evidence type="ECO:0000313" key="6">
    <source>
        <dbReference type="EMBL" id="ESL01598.1"/>
    </source>
</evidence>